<feature type="active site" description="Charge relay system" evidence="9 11">
    <location>
        <position position="1040"/>
    </location>
</feature>
<keyword evidence="7 11" id="KW-0720">Serine protease</keyword>
<evidence type="ECO:0000256" key="4">
    <source>
        <dbReference type="ARBA" id="ARBA00022729"/>
    </source>
</evidence>
<dbReference type="SUPFAM" id="SSF48452">
    <property type="entry name" value="TPR-like"/>
    <property type="match status" value="1"/>
</dbReference>
<dbReference type="SUPFAM" id="SSF52743">
    <property type="entry name" value="Subtilisin-like"/>
    <property type="match status" value="1"/>
</dbReference>
<dbReference type="InterPro" id="IPR000209">
    <property type="entry name" value="Peptidase_S8/S53_dom"/>
</dbReference>
<evidence type="ECO:0000256" key="2">
    <source>
        <dbReference type="ARBA" id="ARBA00022670"/>
    </source>
</evidence>
<dbReference type="InterPro" id="IPR013083">
    <property type="entry name" value="Znf_RING/FYVE/PHD"/>
</dbReference>
<keyword evidence="5 10" id="KW-0863">Zinc-finger</keyword>
<dbReference type="PROSITE" id="PS51892">
    <property type="entry name" value="SUBTILASE"/>
    <property type="match status" value="1"/>
</dbReference>
<dbReference type="PANTHER" id="PTHR10795">
    <property type="entry name" value="PROPROTEIN CONVERTASE SUBTILISIN/KEXIN"/>
    <property type="match status" value="1"/>
</dbReference>
<feature type="compositionally biased region" description="Basic and acidic residues" evidence="12">
    <location>
        <begin position="78"/>
        <end position="89"/>
    </location>
</feature>
<evidence type="ECO:0000256" key="11">
    <source>
        <dbReference type="PROSITE-ProRule" id="PRU01240"/>
    </source>
</evidence>
<dbReference type="Pfam" id="PF05922">
    <property type="entry name" value="Inhibitor_I9"/>
    <property type="match status" value="1"/>
</dbReference>
<dbReference type="GO" id="GO:0004252">
    <property type="term" value="F:serine-type endopeptidase activity"/>
    <property type="evidence" value="ECO:0007669"/>
    <property type="project" value="UniProtKB-UniRule"/>
</dbReference>
<dbReference type="GO" id="GO:0005737">
    <property type="term" value="C:cytoplasm"/>
    <property type="evidence" value="ECO:0007669"/>
    <property type="project" value="UniProtKB-ARBA"/>
</dbReference>
<feature type="domain" description="RING-type" evidence="13">
    <location>
        <begin position="160"/>
        <end position="194"/>
    </location>
</feature>
<keyword evidence="8" id="KW-0862">Zinc</keyword>
<dbReference type="Proteomes" id="UP001428341">
    <property type="component" value="Unassembled WGS sequence"/>
</dbReference>
<feature type="compositionally biased region" description="Basic and acidic residues" evidence="12">
    <location>
        <begin position="104"/>
        <end position="115"/>
    </location>
</feature>
<dbReference type="AlphaFoldDB" id="A0AAP0QTK3"/>
<dbReference type="InterPro" id="IPR036852">
    <property type="entry name" value="Peptidase_S8/S53_dom_sf"/>
</dbReference>
<keyword evidence="2 11" id="KW-0645">Protease</keyword>
<dbReference type="InterPro" id="IPR010259">
    <property type="entry name" value="S8pro/Inhibitor_I9"/>
</dbReference>
<dbReference type="Gene3D" id="2.60.40.2310">
    <property type="match status" value="1"/>
</dbReference>
<dbReference type="EMBL" id="JBCGBO010000003">
    <property type="protein sequence ID" value="KAK9214786.1"/>
    <property type="molecule type" value="Genomic_DNA"/>
</dbReference>
<feature type="active site" description="Charge relay system" evidence="9 11">
    <location>
        <position position="702"/>
    </location>
</feature>
<keyword evidence="3" id="KW-0479">Metal-binding</keyword>
<dbReference type="Gene3D" id="3.40.50.200">
    <property type="entry name" value="Peptidase S8/S53 domain"/>
    <property type="match status" value="1"/>
</dbReference>
<dbReference type="PROSITE" id="PS50089">
    <property type="entry name" value="ZF_RING_2"/>
    <property type="match status" value="1"/>
</dbReference>
<sequence length="1256" mass="136380">MFPIRSGYSAEEEDKQDVDLSFLFTDSLGLLFADLSFKLDLNFKNMNNSLQLSFAISNFLNPSFELVKMTPVCPFAKARPDDASPRKPGENSNKYPAECPFSKARPDDAASRKAVENSAKPQAEHDGDKAKSDSMDSASIPPKCPFGYDAQSFKIGPLSCMICQALLFECSKCTPCSHVYCKACISRFKDCPLCGADIEKIEADTTLQDVVDRFIEGHARIKRSHTNSDKEEDEAGENKKVIYEDVSMERGAFLVQQAMRAFRAQNVESAKSRLSLCAEDIRDQIERMGNTSELCSQLGAVLGMLGDCCRAMGDADAAVAYFTDSVEFLMKLPMDDLEIIHTLSVSLNKIGDLKYYGGDLQAARCYYVRSLNVRRDAVKCHSNVPSQVLDVAVSLAKVADVDRSIGNEDVAVDGFQEAIKQLESLTLKPEEAGLGQRVRFLFQLLVKCKRWLQLESHHSFLPGATIIWKSKQHFQNSMACLLLFPFLSLHCLVVIASSSSSSSSSSSNQIPKPYVVYMGSSSNVGVAELAHLQLLSSIIPSEESDRISLIHHYKHSFKGFSAMLTEKEASVLSGREKIVSVFPDPILKLHTTRSWDFLEAEAEAKAPTSTWSSHKYHTISSDVIIGIIDTGIWPESPSFKDRGMSEIPSKWKGVCMDSHDFKKSNCNRKLIGARFYSIPLTSNNHNTTRTTPAGSPRDSVGHGTHTASTAAGAHVANASSFGLAHGTARGGSPSSRIASYKACSEDGCSGSAILQAMDDAIADGVDIISISIGMSSLFQSDYLNDPIAIGAFHAEQMGVMVVCSAGNDGPDPSTAVNTAPWIFTVGASSIDRDFQSTVLLGNRKTIKGSAISLSNLSSSMTYPIAFGKDIADKFTPVSEARTCRPGSLDPKKVAGKIIVCVDDDPTVPRKIKKLVAEDADAKGLILIDEDYEKHVPFDSGIFPFSEVGSVAGFQIIHYINSTKNPTATILPTVDVPGYKPAPVVAYFSSRGPGELTENILKPDVTAPGVAILASIVPKANAGSFPIGKKPAGYALTSGTSMACPHVTGAAAFIRSVHRRWSSSIIKSALMTTATVYDNTGKPLKNNAGSTASPHETGVGEISPLKALNPGLVFETTTKDYLRFLCYFEYSEKNIRSMSKYTNFNCPRNSIDNLISNINYPSISISKLDRHRAAETIKRTVTNVGLQNVTYISRVNAPSGLIVKVLPQKLVFAEGVKRMSFSVSFYGKEAAGGYNFGSVTWSDNRHSVEMMFAVNVQ</sequence>
<dbReference type="InterPro" id="IPR023828">
    <property type="entry name" value="Peptidase_S8_Ser-AS"/>
</dbReference>
<accession>A0AAP0QTK3</accession>
<dbReference type="PROSITE" id="PS00518">
    <property type="entry name" value="ZF_RING_1"/>
    <property type="match status" value="1"/>
</dbReference>
<evidence type="ECO:0000256" key="8">
    <source>
        <dbReference type="ARBA" id="ARBA00022833"/>
    </source>
</evidence>
<comment type="similarity">
    <text evidence="1 11">Belongs to the peptidase S8 family.</text>
</comment>
<dbReference type="Gene3D" id="3.30.40.10">
    <property type="entry name" value="Zinc/RING finger domain, C3HC4 (zinc finger)"/>
    <property type="match status" value="1"/>
</dbReference>
<dbReference type="GO" id="GO:0008270">
    <property type="term" value="F:zinc ion binding"/>
    <property type="evidence" value="ECO:0007669"/>
    <property type="project" value="UniProtKB-KW"/>
</dbReference>
<keyword evidence="6 11" id="KW-0378">Hydrolase</keyword>
<dbReference type="InterPro" id="IPR001841">
    <property type="entry name" value="Znf_RING"/>
</dbReference>
<evidence type="ECO:0000256" key="7">
    <source>
        <dbReference type="ARBA" id="ARBA00022825"/>
    </source>
</evidence>
<dbReference type="InterPro" id="IPR037045">
    <property type="entry name" value="S8pro/Inhibitor_I9_sf"/>
</dbReference>
<dbReference type="Pfam" id="PF00082">
    <property type="entry name" value="Peptidase_S8"/>
    <property type="match status" value="1"/>
</dbReference>
<evidence type="ECO:0000256" key="12">
    <source>
        <dbReference type="SAM" id="MobiDB-lite"/>
    </source>
</evidence>
<evidence type="ECO:0000256" key="6">
    <source>
        <dbReference type="ARBA" id="ARBA00022801"/>
    </source>
</evidence>
<feature type="region of interest" description="Disordered" evidence="12">
    <location>
        <begin position="684"/>
        <end position="706"/>
    </location>
</feature>
<feature type="compositionally biased region" description="Basic and acidic residues" evidence="12">
    <location>
        <begin position="122"/>
        <end position="134"/>
    </location>
</feature>
<dbReference type="InterPro" id="IPR034197">
    <property type="entry name" value="Peptidases_S8_3"/>
</dbReference>
<dbReference type="Gene3D" id="3.50.30.30">
    <property type="match status" value="1"/>
</dbReference>
<keyword evidence="15" id="KW-1185">Reference proteome</keyword>
<dbReference type="SUPFAM" id="SSF57850">
    <property type="entry name" value="RING/U-box"/>
    <property type="match status" value="1"/>
</dbReference>
<reference evidence="14 15" key="1">
    <citation type="submission" date="2024-05" db="EMBL/GenBank/DDBJ databases">
        <title>Haplotype-resolved chromosome-level genome assembly of Huyou (Citrus changshanensis).</title>
        <authorList>
            <person name="Miao C."/>
            <person name="Chen W."/>
            <person name="Wu Y."/>
            <person name="Wang L."/>
            <person name="Zhao S."/>
            <person name="Grierson D."/>
            <person name="Xu C."/>
            <person name="Chen K."/>
        </authorList>
    </citation>
    <scope>NUCLEOTIDE SEQUENCE [LARGE SCALE GENOMIC DNA]</scope>
    <source>
        <strain evidence="14">01-14</strain>
        <tissue evidence="14">Leaf</tissue>
    </source>
</reference>
<comment type="caution">
    <text evidence="14">The sequence shown here is derived from an EMBL/GenBank/DDBJ whole genome shotgun (WGS) entry which is preliminary data.</text>
</comment>
<dbReference type="FunFam" id="3.40.50.200:FF:000006">
    <property type="entry name" value="Subtilisin-like protease SBT1.5"/>
    <property type="match status" value="1"/>
</dbReference>
<evidence type="ECO:0000313" key="14">
    <source>
        <dbReference type="EMBL" id="KAK9214786.1"/>
    </source>
</evidence>
<dbReference type="PROSITE" id="PS00138">
    <property type="entry name" value="SUBTILASE_SER"/>
    <property type="match status" value="1"/>
</dbReference>
<dbReference type="InterPro" id="IPR011990">
    <property type="entry name" value="TPR-like_helical_dom_sf"/>
</dbReference>
<dbReference type="Pfam" id="PF17766">
    <property type="entry name" value="fn3_6"/>
    <property type="match status" value="1"/>
</dbReference>
<evidence type="ECO:0000256" key="5">
    <source>
        <dbReference type="ARBA" id="ARBA00022771"/>
    </source>
</evidence>
<name>A0AAP0QTK3_9ROSI</name>
<evidence type="ECO:0000256" key="1">
    <source>
        <dbReference type="ARBA" id="ARBA00011073"/>
    </source>
</evidence>
<evidence type="ECO:0000256" key="10">
    <source>
        <dbReference type="PROSITE-ProRule" id="PRU00175"/>
    </source>
</evidence>
<evidence type="ECO:0000259" key="13">
    <source>
        <dbReference type="PROSITE" id="PS50089"/>
    </source>
</evidence>
<feature type="region of interest" description="Disordered" evidence="12">
    <location>
        <begin position="78"/>
        <end position="138"/>
    </location>
</feature>
<evidence type="ECO:0000256" key="9">
    <source>
        <dbReference type="PIRSR" id="PIRSR615500-1"/>
    </source>
</evidence>
<proteinExistence type="inferred from homology"/>
<feature type="active site" description="Charge relay system" evidence="9 11">
    <location>
        <position position="629"/>
    </location>
</feature>
<dbReference type="GO" id="GO:0006508">
    <property type="term" value="P:proteolysis"/>
    <property type="evidence" value="ECO:0007669"/>
    <property type="project" value="UniProtKB-KW"/>
</dbReference>
<dbReference type="InterPro" id="IPR041469">
    <property type="entry name" value="Subtilisin-like_FN3"/>
</dbReference>
<gene>
    <name evidence="14" type="ORF">WN944_006785</name>
</gene>
<dbReference type="InterPro" id="IPR045051">
    <property type="entry name" value="SBT"/>
</dbReference>
<keyword evidence="4" id="KW-0732">Signal</keyword>
<dbReference type="CDD" id="cd04852">
    <property type="entry name" value="Peptidases_S8_3"/>
    <property type="match status" value="1"/>
</dbReference>
<dbReference type="Gene3D" id="3.30.70.80">
    <property type="entry name" value="Peptidase S8 propeptide/proteinase inhibitor I9"/>
    <property type="match status" value="1"/>
</dbReference>
<dbReference type="InterPro" id="IPR017907">
    <property type="entry name" value="Znf_RING_CS"/>
</dbReference>
<dbReference type="Gene3D" id="1.25.40.10">
    <property type="entry name" value="Tetratricopeptide repeat domain"/>
    <property type="match status" value="1"/>
</dbReference>
<dbReference type="PRINTS" id="PR00723">
    <property type="entry name" value="SUBTILISIN"/>
</dbReference>
<dbReference type="InterPro" id="IPR015500">
    <property type="entry name" value="Peptidase_S8_subtilisin-rel"/>
</dbReference>
<organism evidence="14 15">
    <name type="scientific">Citrus x changshan-huyou</name>
    <dbReference type="NCBI Taxonomy" id="2935761"/>
    <lineage>
        <taxon>Eukaryota</taxon>
        <taxon>Viridiplantae</taxon>
        <taxon>Streptophyta</taxon>
        <taxon>Embryophyta</taxon>
        <taxon>Tracheophyta</taxon>
        <taxon>Spermatophyta</taxon>
        <taxon>Magnoliopsida</taxon>
        <taxon>eudicotyledons</taxon>
        <taxon>Gunneridae</taxon>
        <taxon>Pentapetalae</taxon>
        <taxon>rosids</taxon>
        <taxon>malvids</taxon>
        <taxon>Sapindales</taxon>
        <taxon>Rutaceae</taxon>
        <taxon>Aurantioideae</taxon>
        <taxon>Citrus</taxon>
    </lineage>
</organism>
<evidence type="ECO:0000256" key="3">
    <source>
        <dbReference type="ARBA" id="ARBA00022723"/>
    </source>
</evidence>
<protein>
    <recommendedName>
        <fullName evidence="13">RING-type domain-containing protein</fullName>
    </recommendedName>
</protein>
<dbReference type="CDD" id="cd02120">
    <property type="entry name" value="PA_subtilisin_like"/>
    <property type="match status" value="1"/>
</dbReference>
<feature type="compositionally biased region" description="Polar residues" evidence="12">
    <location>
        <begin position="684"/>
        <end position="693"/>
    </location>
</feature>
<evidence type="ECO:0000313" key="15">
    <source>
        <dbReference type="Proteomes" id="UP001428341"/>
    </source>
</evidence>